<evidence type="ECO:0000313" key="6">
    <source>
        <dbReference type="EMBL" id="CAD8063564.1"/>
    </source>
</evidence>
<name>A0A8S1LLB2_PARPR</name>
<dbReference type="AlphaFoldDB" id="A0A8S1LLB2"/>
<feature type="compositionally biased region" description="Basic and acidic residues" evidence="4">
    <location>
        <begin position="28"/>
        <end position="39"/>
    </location>
</feature>
<dbReference type="PANTHER" id="PTHR47763">
    <property type="entry name" value="ALPHA-PROTEIN KINASE VWKA"/>
    <property type="match status" value="1"/>
</dbReference>
<dbReference type="Pfam" id="PF25106">
    <property type="entry name" value="VWA_4"/>
    <property type="match status" value="1"/>
</dbReference>
<reference evidence="6" key="1">
    <citation type="submission" date="2021-01" db="EMBL/GenBank/DDBJ databases">
        <authorList>
            <consortium name="Genoscope - CEA"/>
            <person name="William W."/>
        </authorList>
    </citation>
    <scope>NUCLEOTIDE SEQUENCE</scope>
</reference>
<sequence>MVKKAAPKKQDTKKAPIRRTRTIQALIKDNENIVHEKLGQTRSKSNGVQQKKIAKQTQEVKQKKLINEKDKKEPKKNLNEKEEKQTIKDDTKQKQKHEVQVVKNNKETNQKVKPVQKKIISKKKSTPKKSPVKKSTPKKTPVKANTTKDDKKPQVVEKKNEKEVSKSEKKVEEKSEKKIKDKSEKKVLDKSEKKDIEKSDKLGNDKIDKKPVQKTDKKSEKKEKSGQKEQQKEQQEQKQTDSVKLPRRTESKAAAGIVDVVFCVDTTSSMSQYLTQTKNTVKEIIKNIKNKAQNEDISVKFGFVCYRDHPPQDVSYITKIQDLCGEDEIIKFIDQQDANGGGDTPEAVLDGLYDAAKKIEWRDPTRTPSLRYIFHVADAPPHGKEFTDQYSQWPNGVPSGVNLDKVAHVINIREIHYRLINVNKTNILDKMKKLFKEKFTNYEETDLSNAKEMDFKVSDMIIRELLPDVDYND</sequence>
<gene>
    <name evidence="6" type="ORF">PPRIM_AZ9-3.1.T0350028</name>
</gene>
<accession>A0A8S1LLB2</accession>
<dbReference type="InterPro" id="IPR056861">
    <property type="entry name" value="HMCN1-like_VWA"/>
</dbReference>
<feature type="compositionally biased region" description="Basic and acidic residues" evidence="4">
    <location>
        <begin position="58"/>
        <end position="110"/>
    </location>
</feature>
<comment type="caution">
    <text evidence="6">The sequence shown here is derived from an EMBL/GenBank/DDBJ whole genome shotgun (WGS) entry which is preliminary data.</text>
</comment>
<proteinExistence type="predicted"/>
<evidence type="ECO:0000256" key="1">
    <source>
        <dbReference type="ARBA" id="ARBA00004613"/>
    </source>
</evidence>
<feature type="compositionally biased region" description="Polar residues" evidence="4">
    <location>
        <begin position="40"/>
        <end position="57"/>
    </location>
</feature>
<dbReference type="CDD" id="cd00198">
    <property type="entry name" value="vWFA"/>
    <property type="match status" value="1"/>
</dbReference>
<keyword evidence="7" id="KW-1185">Reference proteome</keyword>
<evidence type="ECO:0000259" key="5">
    <source>
        <dbReference type="PROSITE" id="PS50234"/>
    </source>
</evidence>
<dbReference type="InterPro" id="IPR052969">
    <property type="entry name" value="Thr-specific_kinase-like"/>
</dbReference>
<evidence type="ECO:0000256" key="3">
    <source>
        <dbReference type="ARBA" id="ARBA00022729"/>
    </source>
</evidence>
<evidence type="ECO:0000313" key="7">
    <source>
        <dbReference type="Proteomes" id="UP000688137"/>
    </source>
</evidence>
<protein>
    <recommendedName>
        <fullName evidence="5">VWFA domain-containing protein</fullName>
    </recommendedName>
</protein>
<feature type="region of interest" description="Disordered" evidence="4">
    <location>
        <begin position="1"/>
        <end position="248"/>
    </location>
</feature>
<dbReference type="PANTHER" id="PTHR47763:SF1">
    <property type="entry name" value="DUF659 DOMAIN-CONTAINING PROTEIN"/>
    <property type="match status" value="1"/>
</dbReference>
<keyword evidence="3" id="KW-0732">Signal</keyword>
<keyword evidence="2" id="KW-0964">Secreted</keyword>
<comment type="subcellular location">
    <subcellularLocation>
        <location evidence="1">Secreted</location>
    </subcellularLocation>
</comment>
<dbReference type="EMBL" id="CAJJDM010000034">
    <property type="protein sequence ID" value="CAD8063564.1"/>
    <property type="molecule type" value="Genomic_DNA"/>
</dbReference>
<dbReference type="PROSITE" id="PS50234">
    <property type="entry name" value="VWFA"/>
    <property type="match status" value="1"/>
</dbReference>
<dbReference type="GO" id="GO:0005737">
    <property type="term" value="C:cytoplasm"/>
    <property type="evidence" value="ECO:0007669"/>
    <property type="project" value="TreeGrafter"/>
</dbReference>
<evidence type="ECO:0000256" key="2">
    <source>
        <dbReference type="ARBA" id="ARBA00022525"/>
    </source>
</evidence>
<dbReference type="GO" id="GO:0004674">
    <property type="term" value="F:protein serine/threonine kinase activity"/>
    <property type="evidence" value="ECO:0007669"/>
    <property type="project" value="TreeGrafter"/>
</dbReference>
<feature type="compositionally biased region" description="Basic and acidic residues" evidence="4">
    <location>
        <begin position="146"/>
        <end position="241"/>
    </location>
</feature>
<dbReference type="OMA" id="HPPQDYT"/>
<feature type="compositionally biased region" description="Basic residues" evidence="4">
    <location>
        <begin position="114"/>
        <end position="141"/>
    </location>
</feature>
<organism evidence="6 7">
    <name type="scientific">Paramecium primaurelia</name>
    <dbReference type="NCBI Taxonomy" id="5886"/>
    <lineage>
        <taxon>Eukaryota</taxon>
        <taxon>Sar</taxon>
        <taxon>Alveolata</taxon>
        <taxon>Ciliophora</taxon>
        <taxon>Intramacronucleata</taxon>
        <taxon>Oligohymenophorea</taxon>
        <taxon>Peniculida</taxon>
        <taxon>Parameciidae</taxon>
        <taxon>Paramecium</taxon>
    </lineage>
</organism>
<evidence type="ECO:0000256" key="4">
    <source>
        <dbReference type="SAM" id="MobiDB-lite"/>
    </source>
</evidence>
<feature type="domain" description="VWFA" evidence="5">
    <location>
        <begin position="259"/>
        <end position="465"/>
    </location>
</feature>
<dbReference type="Proteomes" id="UP000688137">
    <property type="component" value="Unassembled WGS sequence"/>
</dbReference>
<dbReference type="InterPro" id="IPR002035">
    <property type="entry name" value="VWF_A"/>
</dbReference>